<accession>A0ABX5BXM0</accession>
<evidence type="ECO:0000256" key="1">
    <source>
        <dbReference type="ARBA" id="ARBA00022676"/>
    </source>
</evidence>
<feature type="domain" description="Glycosyltransferase subfamily 4-like N-terminal" evidence="4">
    <location>
        <begin position="16"/>
        <end position="166"/>
    </location>
</feature>
<dbReference type="InterPro" id="IPR001296">
    <property type="entry name" value="Glyco_trans_1"/>
</dbReference>
<dbReference type="Proteomes" id="UP000238774">
    <property type="component" value="Unassembled WGS sequence"/>
</dbReference>
<keyword evidence="1" id="KW-0328">Glycosyltransferase</keyword>
<comment type="caution">
    <text evidence="5">The sequence shown here is derived from an EMBL/GenBank/DDBJ whole genome shotgun (WGS) entry which is preliminary data.</text>
</comment>
<keyword evidence="6" id="KW-1185">Reference proteome</keyword>
<evidence type="ECO:0000313" key="6">
    <source>
        <dbReference type="Proteomes" id="UP000238774"/>
    </source>
</evidence>
<evidence type="ECO:0000259" key="4">
    <source>
        <dbReference type="Pfam" id="PF13439"/>
    </source>
</evidence>
<dbReference type="EMBL" id="PPCX01000010">
    <property type="protein sequence ID" value="PQL12268.1"/>
    <property type="molecule type" value="Genomic_DNA"/>
</dbReference>
<evidence type="ECO:0000256" key="2">
    <source>
        <dbReference type="ARBA" id="ARBA00022679"/>
    </source>
</evidence>
<evidence type="ECO:0000259" key="3">
    <source>
        <dbReference type="Pfam" id="PF00534"/>
    </source>
</evidence>
<keyword evidence="2" id="KW-0808">Transferase</keyword>
<dbReference type="PANTHER" id="PTHR12526">
    <property type="entry name" value="GLYCOSYLTRANSFERASE"/>
    <property type="match status" value="1"/>
</dbReference>
<dbReference type="Pfam" id="PF00534">
    <property type="entry name" value="Glycos_transf_1"/>
    <property type="match status" value="1"/>
</dbReference>
<dbReference type="PANTHER" id="PTHR12526:SF510">
    <property type="entry name" value="D-INOSITOL 3-PHOSPHATE GLYCOSYLTRANSFERASE"/>
    <property type="match status" value="1"/>
</dbReference>
<dbReference type="RefSeq" id="WP_054747890.1">
    <property type="nucleotide sequence ID" value="NZ_BBDV01000009.1"/>
</dbReference>
<dbReference type="InterPro" id="IPR028098">
    <property type="entry name" value="Glyco_trans_4-like_N"/>
</dbReference>
<dbReference type="Gene3D" id="3.40.50.2000">
    <property type="entry name" value="Glycogen Phosphorylase B"/>
    <property type="match status" value="2"/>
</dbReference>
<name>A0ABX5BXM0_9FIRM</name>
<dbReference type="Pfam" id="PF13439">
    <property type="entry name" value="Glyco_transf_4"/>
    <property type="match status" value="1"/>
</dbReference>
<proteinExistence type="predicted"/>
<gene>
    <name evidence="5" type="ORF">VRHSUH09_07605</name>
</gene>
<dbReference type="SUPFAM" id="SSF53756">
    <property type="entry name" value="UDP-Glycosyltransferase/glycogen phosphorylase"/>
    <property type="match status" value="1"/>
</dbReference>
<sequence>MTENNGFLNIMDSSVWGGMEQYVYDMSEELEQQGISPFVLTDIGNLEFIDRYSEVATVLPIKLRKNSRYLYVNTVAKFMSEHNIDTILCHTGKFILFALILKKLTGAKVLFFKHNILPAKTDIYHRWIQDQVDGFVCVSKCVYDAQVVKENKEKYHLIYNGINTHRFPQVEVEYKLQDDNFIVGYAGRISIEKGIMELLGAIKILHEQGRGVELRMCGAISEDTLSQINSYIQSNHMEAYVKNLGFKKDVNQFYRTIDCLVVPSKIQEAFGLVICESMYCNTPVITSKSGAQEEIITNGEDGILLDIVEDKTIAHAITYLMDNPIEYEKIRKNAYSRVKSTFTIEKMVASIKQL</sequence>
<protein>
    <submittedName>
        <fullName evidence="5">Glycosyltransferase family 1 protein</fullName>
    </submittedName>
</protein>
<reference evidence="5 6" key="1">
    <citation type="submission" date="2018-01" db="EMBL/GenBank/DDBJ databases">
        <title>Draft genome sequences of clinical isolates and type strains of oral Veillonella including Veillonella infantum sp., nov.</title>
        <authorList>
            <person name="Mashima I."/>
            <person name="Liao Y.-C."/>
            <person name="Sabharwal A."/>
            <person name="Haase E.M."/>
            <person name="Nakazawa F."/>
            <person name="Scannapieco F.A."/>
        </authorList>
    </citation>
    <scope>NUCLEOTIDE SEQUENCE [LARGE SCALE GENOMIC DNA]</scope>
    <source>
        <strain evidence="5 6">JCM 15642</strain>
    </source>
</reference>
<organism evidence="5 6">
    <name type="scientific">Veillonella rogosae JCM 15642</name>
    <dbReference type="NCBI Taxonomy" id="1298595"/>
    <lineage>
        <taxon>Bacteria</taxon>
        <taxon>Bacillati</taxon>
        <taxon>Bacillota</taxon>
        <taxon>Negativicutes</taxon>
        <taxon>Veillonellales</taxon>
        <taxon>Veillonellaceae</taxon>
        <taxon>Veillonella</taxon>
    </lineage>
</organism>
<evidence type="ECO:0000313" key="5">
    <source>
        <dbReference type="EMBL" id="PQL12268.1"/>
    </source>
</evidence>
<dbReference type="CDD" id="cd03801">
    <property type="entry name" value="GT4_PimA-like"/>
    <property type="match status" value="1"/>
</dbReference>
<feature type="domain" description="Glycosyl transferase family 1" evidence="3">
    <location>
        <begin position="174"/>
        <end position="336"/>
    </location>
</feature>